<gene>
    <name evidence="1" type="ORF">LTS18_000821</name>
</gene>
<feature type="non-terminal residue" evidence="1">
    <location>
        <position position="332"/>
    </location>
</feature>
<accession>A0ACC3DFH5</accession>
<evidence type="ECO:0000313" key="2">
    <source>
        <dbReference type="Proteomes" id="UP001186974"/>
    </source>
</evidence>
<dbReference type="EMBL" id="JAWDJW010005374">
    <property type="protein sequence ID" value="KAK3068082.1"/>
    <property type="molecule type" value="Genomic_DNA"/>
</dbReference>
<organism evidence="1 2">
    <name type="scientific">Coniosporium uncinatum</name>
    <dbReference type="NCBI Taxonomy" id="93489"/>
    <lineage>
        <taxon>Eukaryota</taxon>
        <taxon>Fungi</taxon>
        <taxon>Dikarya</taxon>
        <taxon>Ascomycota</taxon>
        <taxon>Pezizomycotina</taxon>
        <taxon>Dothideomycetes</taxon>
        <taxon>Dothideomycetes incertae sedis</taxon>
        <taxon>Coniosporium</taxon>
    </lineage>
</organism>
<comment type="caution">
    <text evidence="1">The sequence shown here is derived from an EMBL/GenBank/DDBJ whole genome shotgun (WGS) entry which is preliminary data.</text>
</comment>
<reference evidence="1" key="1">
    <citation type="submission" date="2024-09" db="EMBL/GenBank/DDBJ databases">
        <title>Black Yeasts Isolated from many extreme environments.</title>
        <authorList>
            <person name="Coleine C."/>
            <person name="Stajich J.E."/>
            <person name="Selbmann L."/>
        </authorList>
    </citation>
    <scope>NUCLEOTIDE SEQUENCE</scope>
    <source>
        <strain evidence="1">CCFEE 5737</strain>
    </source>
</reference>
<sequence>MADEKPFDVAVVGGGIAGLLVTIGLLKNKIPVTLYEAAAHFGEIGAGVSFGANATRAMALIDDKVKEGFERRATSSGDEDHKNIWFEFRYGDNKDGRAGKLITALHCPEGQASVHRAHFLDEMVKLVPDNVSRFGKRLTSLDDKGQGKGVELRFEDGTTAQHDAVIGCDGIKSRTRQILLGEDNSAAYAKFSGKYAYRGLIPMDQAVDHLGEALAKNSQMHFGPHGHVLTFPIEKGKTMNVVAFRSKDKWESEEWVVPTKKEHMVKDYEGWGKPVRGIIDLMQKPDIWALFQHDEAPFYNKGRVCLMGDAAHASTPHQGAGAGMAVEDAYVL</sequence>
<keyword evidence="2" id="KW-1185">Reference proteome</keyword>
<dbReference type="Proteomes" id="UP001186974">
    <property type="component" value="Unassembled WGS sequence"/>
</dbReference>
<proteinExistence type="predicted"/>
<protein>
    <submittedName>
        <fullName evidence="1">Uncharacterized protein</fullName>
    </submittedName>
</protein>
<name>A0ACC3DFH5_9PEZI</name>
<evidence type="ECO:0000313" key="1">
    <source>
        <dbReference type="EMBL" id="KAK3068082.1"/>
    </source>
</evidence>